<evidence type="ECO:0000256" key="10">
    <source>
        <dbReference type="ARBA" id="ARBA00023224"/>
    </source>
</evidence>
<evidence type="ECO:0000256" key="3">
    <source>
        <dbReference type="ARBA" id="ARBA00022692"/>
    </source>
</evidence>
<keyword evidence="10" id="KW-0807">Transducer</keyword>
<proteinExistence type="predicted"/>
<evidence type="ECO:0000256" key="6">
    <source>
        <dbReference type="ARBA" id="ARBA00023136"/>
    </source>
</evidence>
<feature type="domain" description="G-protein coupled receptors family 1 profile" evidence="14">
    <location>
        <begin position="61"/>
        <end position="316"/>
    </location>
</feature>
<evidence type="ECO:0000256" key="8">
    <source>
        <dbReference type="ARBA" id="ARBA00023170"/>
    </source>
</evidence>
<evidence type="ECO:0000256" key="12">
    <source>
        <dbReference type="ARBA" id="ARBA00073510"/>
    </source>
</evidence>
<keyword evidence="15" id="KW-1185">Reference proteome</keyword>
<gene>
    <name evidence="16" type="primary">LOC111178270</name>
</gene>
<dbReference type="PROSITE" id="PS50262">
    <property type="entry name" value="G_PROTEIN_RECEP_F1_2"/>
    <property type="match status" value="1"/>
</dbReference>
<dbReference type="PANTHER" id="PTHR24232">
    <property type="entry name" value="G-PROTEIN COUPLED RECEPTOR"/>
    <property type="match status" value="1"/>
</dbReference>
<comment type="function">
    <text evidence="11">Putative receptor for purines coupled to G-proteins.</text>
</comment>
<protein>
    <recommendedName>
        <fullName evidence="12">Putative P2Y purinoceptor 10</fullName>
    </recommendedName>
</protein>
<evidence type="ECO:0000256" key="9">
    <source>
        <dbReference type="ARBA" id="ARBA00023180"/>
    </source>
</evidence>
<dbReference type="GeneID" id="111178270"/>
<dbReference type="SUPFAM" id="SSF81321">
    <property type="entry name" value="Family A G protein-coupled receptor-like"/>
    <property type="match status" value="1"/>
</dbReference>
<organism evidence="15 16">
    <name type="scientific">Delphinapterus leucas</name>
    <name type="common">Beluga whale</name>
    <dbReference type="NCBI Taxonomy" id="9749"/>
    <lineage>
        <taxon>Eukaryota</taxon>
        <taxon>Metazoa</taxon>
        <taxon>Chordata</taxon>
        <taxon>Craniata</taxon>
        <taxon>Vertebrata</taxon>
        <taxon>Euteleostomi</taxon>
        <taxon>Mammalia</taxon>
        <taxon>Eutheria</taxon>
        <taxon>Laurasiatheria</taxon>
        <taxon>Artiodactyla</taxon>
        <taxon>Whippomorpha</taxon>
        <taxon>Cetacea</taxon>
        <taxon>Odontoceti</taxon>
        <taxon>Monodontidae</taxon>
        <taxon>Delphinapterus</taxon>
    </lineage>
</organism>
<dbReference type="Gene3D" id="1.20.1070.10">
    <property type="entry name" value="Rhodopsin 7-helix transmembrane proteins"/>
    <property type="match status" value="1"/>
</dbReference>
<keyword evidence="4 13" id="KW-1133">Transmembrane helix</keyword>
<dbReference type="GO" id="GO:0007200">
    <property type="term" value="P:phospholipase C-activating G protein-coupled receptor signaling pathway"/>
    <property type="evidence" value="ECO:0007669"/>
    <property type="project" value="TreeGrafter"/>
</dbReference>
<accession>A0A2Y9NN09</accession>
<feature type="transmembrane region" description="Helical" evidence="13">
    <location>
        <begin position="251"/>
        <end position="272"/>
    </location>
</feature>
<evidence type="ECO:0000256" key="7">
    <source>
        <dbReference type="ARBA" id="ARBA00023157"/>
    </source>
</evidence>
<evidence type="ECO:0000259" key="14">
    <source>
        <dbReference type="PROSITE" id="PS50262"/>
    </source>
</evidence>
<evidence type="ECO:0000256" key="1">
    <source>
        <dbReference type="ARBA" id="ARBA00004651"/>
    </source>
</evidence>
<dbReference type="STRING" id="9749.A0A2Y9NN09"/>
<keyword evidence="7" id="KW-1015">Disulfide bond</keyword>
<dbReference type="InterPro" id="IPR017452">
    <property type="entry name" value="GPCR_Rhodpsn_7TM"/>
</dbReference>
<dbReference type="GO" id="GO:0035025">
    <property type="term" value="P:positive regulation of Rho protein signal transduction"/>
    <property type="evidence" value="ECO:0007669"/>
    <property type="project" value="TreeGrafter"/>
</dbReference>
<name>A0A2Y9NN09_DELLE</name>
<reference evidence="16" key="1">
    <citation type="submission" date="2025-08" db="UniProtKB">
        <authorList>
            <consortium name="RefSeq"/>
        </authorList>
    </citation>
    <scope>IDENTIFICATION</scope>
    <source>
        <tissue evidence="16">Blood</tissue>
    </source>
</reference>
<keyword evidence="2" id="KW-1003">Cell membrane</keyword>
<evidence type="ECO:0000313" key="16">
    <source>
        <dbReference type="RefSeq" id="XP_022436544.1"/>
    </source>
</evidence>
<dbReference type="RefSeq" id="XP_022436544.1">
    <property type="nucleotide sequence ID" value="XM_022580836.1"/>
</dbReference>
<keyword evidence="8" id="KW-0675">Receptor</keyword>
<dbReference type="InterPro" id="IPR000276">
    <property type="entry name" value="GPCR_Rhodpsn"/>
</dbReference>
<dbReference type="Pfam" id="PF00001">
    <property type="entry name" value="7tm_1"/>
    <property type="match status" value="1"/>
</dbReference>
<feature type="transmembrane region" description="Helical" evidence="13">
    <location>
        <begin position="50"/>
        <end position="73"/>
    </location>
</feature>
<keyword evidence="6 13" id="KW-0472">Membrane</keyword>
<feature type="transmembrane region" description="Helical" evidence="13">
    <location>
        <begin position="295"/>
        <end position="319"/>
    </location>
</feature>
<keyword evidence="5" id="KW-0297">G-protein coupled receptor</keyword>
<comment type="subcellular location">
    <subcellularLocation>
        <location evidence="1">Cell membrane</location>
        <topology evidence="1">Multi-pass membrane protein</topology>
    </subcellularLocation>
</comment>
<dbReference type="KEGG" id="dle:111178270"/>
<dbReference type="GO" id="GO:0004930">
    <property type="term" value="F:G protein-coupled receptor activity"/>
    <property type="evidence" value="ECO:0007669"/>
    <property type="project" value="UniProtKB-KW"/>
</dbReference>
<evidence type="ECO:0000256" key="4">
    <source>
        <dbReference type="ARBA" id="ARBA00022989"/>
    </source>
</evidence>
<keyword evidence="3 13" id="KW-0812">Transmembrane</keyword>
<evidence type="ECO:0000256" key="5">
    <source>
        <dbReference type="ARBA" id="ARBA00023040"/>
    </source>
</evidence>
<dbReference type="Proteomes" id="UP000248483">
    <property type="component" value="Unplaced"/>
</dbReference>
<feature type="transmembrane region" description="Helical" evidence="13">
    <location>
        <begin position="125"/>
        <end position="146"/>
    </location>
</feature>
<dbReference type="AlphaFoldDB" id="A0A2Y9NN09"/>
<keyword evidence="9" id="KW-0325">Glycoprotein</keyword>
<evidence type="ECO:0000256" key="13">
    <source>
        <dbReference type="SAM" id="Phobius"/>
    </source>
</evidence>
<dbReference type="PANTHER" id="PTHR24232:SF6">
    <property type="entry name" value="PURINERGIC RECEPTOR P2Y, G-PROTEIN COUPLED 10B"/>
    <property type="match status" value="1"/>
</dbReference>
<dbReference type="PRINTS" id="PR01157">
    <property type="entry name" value="P2YPURNOCPTR"/>
</dbReference>
<feature type="transmembrane region" description="Helical" evidence="13">
    <location>
        <begin position="158"/>
        <end position="180"/>
    </location>
</feature>
<evidence type="ECO:0000313" key="15">
    <source>
        <dbReference type="Proteomes" id="UP000248483"/>
    </source>
</evidence>
<dbReference type="FunFam" id="1.20.1070.10:FF:000146">
    <property type="entry name" value="putative P2Y purinoceptor 10 isoform X1"/>
    <property type="match status" value="1"/>
</dbReference>
<evidence type="ECO:0000256" key="2">
    <source>
        <dbReference type="ARBA" id="ARBA00022475"/>
    </source>
</evidence>
<dbReference type="GO" id="GO:0005886">
    <property type="term" value="C:plasma membrane"/>
    <property type="evidence" value="ECO:0007669"/>
    <property type="project" value="UniProtKB-SubCell"/>
</dbReference>
<sequence>METPVRNYHSDAFPKEGTQILKMGNNSANSTRAKCTDLQMSFQYSLYATTYILIFIPGLLVNSAALWVLCCFISKKNKAIIFMINLSVADLAHVLSLPLRIYYYISHHWPFQRALCLLCFYLKYLNMYASICFLTCISLQRCFFLLKPFRARDWKRRYDVGISAAIWVIMGTACLPLLILRNAGLAYNTESCFSNLGLQHISMVSTIGMVTVAELGGFVLPVVIITYCTWRTRKILQEFQVPPQNTKERKKALWMVLLCAVVFIVCFTPYHLNFPFFMMVKQRIFSNCSFIKSTLFFHIISLCLANLNCCFDPVVYYFVTSEFRDGFSEHGSLVLQSCVKCKDGALEIQHRKEDLQTLS</sequence>
<feature type="transmembrane region" description="Helical" evidence="13">
    <location>
        <begin position="200"/>
        <end position="230"/>
    </location>
</feature>
<dbReference type="InParanoid" id="A0A2Y9NN09"/>
<feature type="transmembrane region" description="Helical" evidence="13">
    <location>
        <begin position="80"/>
        <end position="105"/>
    </location>
</feature>
<dbReference type="PRINTS" id="PR00237">
    <property type="entry name" value="GPCRRHODOPSN"/>
</dbReference>
<evidence type="ECO:0000256" key="11">
    <source>
        <dbReference type="ARBA" id="ARBA00056731"/>
    </source>
</evidence>